<sequence>MGVAGPKAGGPARRLLVGRDQELDRLFGMVDQIATRGGALVVRGEAGIGKSALLAAAGERARERGAAVVTTTGTQSEARLAFGGLHQLLLPFLDRVGHRPDPQRKALDVAFGATEGDAPDLFLIGLATLGVITEREAQAPLLLVVEDAHWLDRSSAEVLAFVARRLEMEPVILLFAVRDGVPSALDEAGLPDLTLVGLDADASRTLIDVNETGLSEDLKRRILAEAAGNPLALIELPAAAVDLDLTRGWEPLPLTARLEATFATRLAGLDADVRALVLLAALHDGNLAELNQAAEELLGGRLGAGYWAVVAAAGLGTLDDGEFRFRHPLIRSAVYQAATGEQRRSAHRALARTLAGNPDRAVWHRAAAAPGPVEEIASALVAAADRATDRGGLDIAFAALERAAGLSADPRLRALRLARAGNLANQLGRSAEAVRLLRAALQIGRLPAHEAAMAAFDLETLTRAWSGASTIRRFARIAEDFADRGDGRRALEALGAVSVRAYWDQLDDKTRRHVSVFVERLAVPADDPQRLAALGLIDPIRRGPEVIARVARMSQAGLPGPDESMAVGRAAMAVWADNLALPFLRSAVAGYRADGRLARLAQCLMYEAWADVNCGAVRNAITSADEAARLAGEVGQVRFGRAASLAHAIAVAELREEETADHLITDAEGALVPMGASPQLSLISFARGRAALAADRPAEAYHHLARIYDPADASHQPYVCGWALADLVDAAVRGDGDLDLVRGLLTEWEGIAVATGAPHLEVQVAYAGALLADDETAERRFQAAMTSRTAGWPFYTARTQLAYGGWLRRRRRGAESRTPLREAARVFDALGLLCFADRARRELRASGERARRRVPAAWAELSPQELQIAQLAAEGLSNRDIGERLYLSHRTVSTHLHRLFPKLGITSRAQLRDALRPPDGS</sequence>
<dbReference type="Proteomes" id="UP000334990">
    <property type="component" value="Unassembled WGS sequence"/>
</dbReference>
<reference evidence="4 5" key="1">
    <citation type="submission" date="2019-10" db="EMBL/GenBank/DDBJ databases">
        <title>Whole genome shotgun sequence of Acrocarpospora corrugata NBRC 13972.</title>
        <authorList>
            <person name="Ichikawa N."/>
            <person name="Kimura A."/>
            <person name="Kitahashi Y."/>
            <person name="Komaki H."/>
            <person name="Oguchi A."/>
        </authorList>
    </citation>
    <scope>NUCLEOTIDE SEQUENCE [LARGE SCALE GENOMIC DNA]</scope>
    <source>
        <strain evidence="4 5">NBRC 13972</strain>
    </source>
</reference>
<dbReference type="PROSITE" id="PS50043">
    <property type="entry name" value="HTH_LUXR_2"/>
    <property type="match status" value="1"/>
</dbReference>
<dbReference type="Gene3D" id="1.10.10.10">
    <property type="entry name" value="Winged helix-like DNA-binding domain superfamily/Winged helix DNA-binding domain"/>
    <property type="match status" value="1"/>
</dbReference>
<dbReference type="InterPro" id="IPR027417">
    <property type="entry name" value="P-loop_NTPase"/>
</dbReference>
<dbReference type="AlphaFoldDB" id="A0A5M3W8N5"/>
<dbReference type="SUPFAM" id="SSF46894">
    <property type="entry name" value="C-terminal effector domain of the bipartite response regulators"/>
    <property type="match status" value="1"/>
</dbReference>
<protein>
    <submittedName>
        <fullName evidence="4">LuxR family transcriptional regulator</fullName>
    </submittedName>
</protein>
<gene>
    <name evidence="4" type="ORF">Acor_55270</name>
</gene>
<dbReference type="GO" id="GO:0004016">
    <property type="term" value="F:adenylate cyclase activity"/>
    <property type="evidence" value="ECO:0007669"/>
    <property type="project" value="TreeGrafter"/>
</dbReference>
<dbReference type="EMBL" id="BLAD01000069">
    <property type="protein sequence ID" value="GES03461.1"/>
    <property type="molecule type" value="Genomic_DNA"/>
</dbReference>
<evidence type="ECO:0000313" key="4">
    <source>
        <dbReference type="EMBL" id="GES03461.1"/>
    </source>
</evidence>
<evidence type="ECO:0000259" key="3">
    <source>
        <dbReference type="PROSITE" id="PS50043"/>
    </source>
</evidence>
<dbReference type="SUPFAM" id="SSF52540">
    <property type="entry name" value="P-loop containing nucleoside triphosphate hydrolases"/>
    <property type="match status" value="1"/>
</dbReference>
<comment type="caution">
    <text evidence="4">The sequence shown here is derived from an EMBL/GenBank/DDBJ whole genome shotgun (WGS) entry which is preliminary data.</text>
</comment>
<dbReference type="RefSeq" id="WP_170317105.1">
    <property type="nucleotide sequence ID" value="NZ_BAAABN010000082.1"/>
</dbReference>
<evidence type="ECO:0000256" key="1">
    <source>
        <dbReference type="ARBA" id="ARBA00022741"/>
    </source>
</evidence>
<keyword evidence="2" id="KW-0067">ATP-binding</keyword>
<dbReference type="InterPro" id="IPR041664">
    <property type="entry name" value="AAA_16"/>
</dbReference>
<evidence type="ECO:0000256" key="2">
    <source>
        <dbReference type="ARBA" id="ARBA00022840"/>
    </source>
</evidence>
<dbReference type="GO" id="GO:0006355">
    <property type="term" value="P:regulation of DNA-templated transcription"/>
    <property type="evidence" value="ECO:0007669"/>
    <property type="project" value="InterPro"/>
</dbReference>
<keyword evidence="5" id="KW-1185">Reference proteome</keyword>
<dbReference type="Pfam" id="PF00196">
    <property type="entry name" value="GerE"/>
    <property type="match status" value="1"/>
</dbReference>
<feature type="domain" description="HTH luxR-type" evidence="3">
    <location>
        <begin position="854"/>
        <end position="919"/>
    </location>
</feature>
<dbReference type="PRINTS" id="PR00038">
    <property type="entry name" value="HTHLUXR"/>
</dbReference>
<dbReference type="InterPro" id="IPR016032">
    <property type="entry name" value="Sig_transdc_resp-reg_C-effctor"/>
</dbReference>
<dbReference type="PROSITE" id="PS00622">
    <property type="entry name" value="HTH_LUXR_1"/>
    <property type="match status" value="1"/>
</dbReference>
<dbReference type="PANTHER" id="PTHR16305">
    <property type="entry name" value="TESTICULAR SOLUBLE ADENYLYL CYCLASE"/>
    <property type="match status" value="1"/>
</dbReference>
<keyword evidence="1" id="KW-0547">Nucleotide-binding</keyword>
<evidence type="ECO:0000313" key="5">
    <source>
        <dbReference type="Proteomes" id="UP000334990"/>
    </source>
</evidence>
<dbReference type="GO" id="GO:0005737">
    <property type="term" value="C:cytoplasm"/>
    <property type="evidence" value="ECO:0007669"/>
    <property type="project" value="TreeGrafter"/>
</dbReference>
<proteinExistence type="predicted"/>
<organism evidence="4 5">
    <name type="scientific">Acrocarpospora corrugata</name>
    <dbReference type="NCBI Taxonomy" id="35763"/>
    <lineage>
        <taxon>Bacteria</taxon>
        <taxon>Bacillati</taxon>
        <taxon>Actinomycetota</taxon>
        <taxon>Actinomycetes</taxon>
        <taxon>Streptosporangiales</taxon>
        <taxon>Streptosporangiaceae</taxon>
        <taxon>Acrocarpospora</taxon>
    </lineage>
</organism>
<dbReference type="SMART" id="SM00421">
    <property type="entry name" value="HTH_LUXR"/>
    <property type="match status" value="1"/>
</dbReference>
<dbReference type="GO" id="GO:0005524">
    <property type="term" value="F:ATP binding"/>
    <property type="evidence" value="ECO:0007669"/>
    <property type="project" value="UniProtKB-KW"/>
</dbReference>
<dbReference type="InterPro" id="IPR000792">
    <property type="entry name" value="Tscrpt_reg_LuxR_C"/>
</dbReference>
<name>A0A5M3W8N5_9ACTN</name>
<dbReference type="PANTHER" id="PTHR16305:SF35">
    <property type="entry name" value="TRANSCRIPTIONAL ACTIVATOR DOMAIN"/>
    <property type="match status" value="1"/>
</dbReference>
<dbReference type="CDD" id="cd06170">
    <property type="entry name" value="LuxR_C_like"/>
    <property type="match status" value="1"/>
</dbReference>
<accession>A0A5M3W8N5</accession>
<dbReference type="GO" id="GO:0003677">
    <property type="term" value="F:DNA binding"/>
    <property type="evidence" value="ECO:0007669"/>
    <property type="project" value="InterPro"/>
</dbReference>
<dbReference type="Pfam" id="PF13191">
    <property type="entry name" value="AAA_16"/>
    <property type="match status" value="1"/>
</dbReference>
<dbReference type="InterPro" id="IPR036388">
    <property type="entry name" value="WH-like_DNA-bd_sf"/>
</dbReference>